<sequence>MRVHSQTCLYVCVLILAHLVPHFHSAKTPTVLTCEECLALSKVLEIELAKQQPDTQPVDDLVGDIRPRRRMLHPRSELQIFAVLNGLCEVATNKLGKHYTVPCRRIIEQHRDALENGIYADGLEHVRHLLCMDLVQACGAHSLYDSGEL</sequence>
<organism evidence="2 3">
    <name type="scientific">Coccomyxa viridis</name>
    <dbReference type="NCBI Taxonomy" id="1274662"/>
    <lineage>
        <taxon>Eukaryota</taxon>
        <taxon>Viridiplantae</taxon>
        <taxon>Chlorophyta</taxon>
        <taxon>core chlorophytes</taxon>
        <taxon>Trebouxiophyceae</taxon>
        <taxon>Trebouxiophyceae incertae sedis</taxon>
        <taxon>Coccomyxaceae</taxon>
        <taxon>Coccomyxa</taxon>
    </lineage>
</organism>
<evidence type="ECO:0000313" key="3">
    <source>
        <dbReference type="Proteomes" id="UP001497392"/>
    </source>
</evidence>
<accession>A0ABP1G6B8</accession>
<feature type="chain" id="PRO_5046221846" evidence="1">
    <location>
        <begin position="26"/>
        <end position="149"/>
    </location>
</feature>
<dbReference type="Proteomes" id="UP001497392">
    <property type="component" value="Unassembled WGS sequence"/>
</dbReference>
<comment type="caution">
    <text evidence="2">The sequence shown here is derived from an EMBL/GenBank/DDBJ whole genome shotgun (WGS) entry which is preliminary data.</text>
</comment>
<keyword evidence="1" id="KW-0732">Signal</keyword>
<evidence type="ECO:0000313" key="2">
    <source>
        <dbReference type="EMBL" id="CAL5227780.1"/>
    </source>
</evidence>
<protein>
    <submittedName>
        <fullName evidence="2">G10802 protein</fullName>
    </submittedName>
</protein>
<keyword evidence="3" id="KW-1185">Reference proteome</keyword>
<gene>
    <name evidence="2" type="primary">g10802</name>
    <name evidence="2" type="ORF">VP750_LOCUS9686</name>
</gene>
<reference evidence="2 3" key="1">
    <citation type="submission" date="2024-06" db="EMBL/GenBank/DDBJ databases">
        <authorList>
            <person name="Kraege A."/>
            <person name="Thomma B."/>
        </authorList>
    </citation>
    <scope>NUCLEOTIDE SEQUENCE [LARGE SCALE GENOMIC DNA]</scope>
</reference>
<name>A0ABP1G6B8_9CHLO</name>
<dbReference type="EMBL" id="CAXHTA020000017">
    <property type="protein sequence ID" value="CAL5227780.1"/>
    <property type="molecule type" value="Genomic_DNA"/>
</dbReference>
<proteinExistence type="predicted"/>
<feature type="signal peptide" evidence="1">
    <location>
        <begin position="1"/>
        <end position="25"/>
    </location>
</feature>
<evidence type="ECO:0000256" key="1">
    <source>
        <dbReference type="SAM" id="SignalP"/>
    </source>
</evidence>